<accession>A0A1B8ZBD7</accession>
<protein>
    <submittedName>
        <fullName evidence="1">Uncharacterized protein</fullName>
    </submittedName>
</protein>
<dbReference type="OrthoDB" id="1261108at2"/>
<dbReference type="Proteomes" id="UP000092651">
    <property type="component" value="Unassembled WGS sequence"/>
</dbReference>
<dbReference type="RefSeq" id="WP_065396038.1">
    <property type="nucleotide sequence ID" value="NZ_MAYH01000048.1"/>
</dbReference>
<sequence length="186" mass="22016">MMKMISYENEHGKLITEEEAHKSKVFIKINKVNSIIKRKEEFFNGELRNVIFYQDGETIDEIFNQYPEVNRCDVKRKEVQGMYIMEEVFGYLKNEGLKLHSFNIDNTVTGKTICFGDYDLKTGSIILKSVMKIQYDQFLDIAYHYYYNSSGKIDYIEEVSGERGYNEYSESYYNNVFPLFPEIILI</sequence>
<keyword evidence="2" id="KW-1185">Reference proteome</keyword>
<comment type="caution">
    <text evidence="1">The sequence shown here is derived from an EMBL/GenBank/DDBJ whole genome shotgun (WGS) entry which is preliminary data.</text>
</comment>
<name>A0A1B8ZBD7_9FLAO</name>
<dbReference type="AlphaFoldDB" id="A0A1B8ZBD7"/>
<evidence type="ECO:0000313" key="1">
    <source>
        <dbReference type="EMBL" id="OCA68938.1"/>
    </source>
</evidence>
<proteinExistence type="predicted"/>
<gene>
    <name evidence="1" type="ORF">BBI01_17115</name>
</gene>
<evidence type="ECO:0000313" key="2">
    <source>
        <dbReference type="Proteomes" id="UP000092651"/>
    </source>
</evidence>
<reference evidence="1 2" key="1">
    <citation type="submission" date="2016-07" db="EMBL/GenBank/DDBJ databases">
        <authorList>
            <person name="Jeong J.-J."/>
            <person name="Kim D.W."/>
            <person name="Sang M.K."/>
            <person name="Choi I.-G."/>
            <person name="Kim K.D."/>
        </authorList>
    </citation>
    <scope>NUCLEOTIDE SEQUENCE [LARGE SCALE GENOMIC DNA]</scope>
    <source>
        <strain evidence="1 2">UTM-3</strain>
    </source>
</reference>
<organism evidence="1 2">
    <name type="scientific">Chryseobacterium artocarpi</name>
    <dbReference type="NCBI Taxonomy" id="1414727"/>
    <lineage>
        <taxon>Bacteria</taxon>
        <taxon>Pseudomonadati</taxon>
        <taxon>Bacteroidota</taxon>
        <taxon>Flavobacteriia</taxon>
        <taxon>Flavobacteriales</taxon>
        <taxon>Weeksellaceae</taxon>
        <taxon>Chryseobacterium group</taxon>
        <taxon>Chryseobacterium</taxon>
    </lineage>
</organism>
<dbReference type="EMBL" id="MAYH01000048">
    <property type="protein sequence ID" value="OCA68938.1"/>
    <property type="molecule type" value="Genomic_DNA"/>
</dbReference>